<organism evidence="1 2">
    <name type="scientific">Candidatus Woesebacteria bacterium GW2011_GWA1_39_12</name>
    <dbReference type="NCBI Taxonomy" id="1618549"/>
    <lineage>
        <taxon>Bacteria</taxon>
        <taxon>Candidatus Woeseibacteriota</taxon>
    </lineage>
</organism>
<proteinExistence type="predicted"/>
<accession>A0A0G0LZT8</accession>
<name>A0A0G0LZT8_9BACT</name>
<dbReference type="EMBL" id="LBWA01000012">
    <property type="protein sequence ID" value="KKQ97448.1"/>
    <property type="molecule type" value="Genomic_DNA"/>
</dbReference>
<sequence length="163" mass="17673">MQTLLLIAAVCILAVGIFVGQKTKIELGNQQGKVLSDDSNKNPSGKVSVEANITTPTLVPTLVPTPRTSPLESYKYPNSVVVGDSEKTLTLQSQDSSNTVTDWYKNKIINEGMNVKTFVKTSANSNILNKLTGAREGEEVNVEISKEPSESIVHITVEVKEIE</sequence>
<reference evidence="1 2" key="1">
    <citation type="journal article" date="2015" name="Nature">
        <title>rRNA introns, odd ribosomes, and small enigmatic genomes across a large radiation of phyla.</title>
        <authorList>
            <person name="Brown C.T."/>
            <person name="Hug L.A."/>
            <person name="Thomas B.C."/>
            <person name="Sharon I."/>
            <person name="Castelle C.J."/>
            <person name="Singh A."/>
            <person name="Wilkins M.J."/>
            <person name="Williams K.H."/>
            <person name="Banfield J.F."/>
        </authorList>
    </citation>
    <scope>NUCLEOTIDE SEQUENCE [LARGE SCALE GENOMIC DNA]</scope>
</reference>
<protein>
    <submittedName>
        <fullName evidence="1">Uncharacterized protein</fullName>
    </submittedName>
</protein>
<dbReference type="AlphaFoldDB" id="A0A0G0LZT8"/>
<gene>
    <name evidence="1" type="ORF">UT23_C0012G0058</name>
</gene>
<comment type="caution">
    <text evidence="1">The sequence shown here is derived from an EMBL/GenBank/DDBJ whole genome shotgun (WGS) entry which is preliminary data.</text>
</comment>
<dbReference type="Proteomes" id="UP000034325">
    <property type="component" value="Unassembled WGS sequence"/>
</dbReference>
<evidence type="ECO:0000313" key="1">
    <source>
        <dbReference type="EMBL" id="KKQ97448.1"/>
    </source>
</evidence>
<evidence type="ECO:0000313" key="2">
    <source>
        <dbReference type="Proteomes" id="UP000034325"/>
    </source>
</evidence>